<reference evidence="2 3" key="1">
    <citation type="submission" date="2019-11" db="EMBL/GenBank/DDBJ databases">
        <title>FDA dAtabase for Regulatory Grade micrObial Sequences (FDA-ARGOS): Supporting development and validation of Infectious Disease Dx tests.</title>
        <authorList>
            <person name="Turner S."/>
            <person name="Byrd R."/>
            <person name="Tallon L."/>
            <person name="Sadzewicz L."/>
            <person name="Vavikolanu K."/>
            <person name="Mehta A."/>
            <person name="Aluvathingal J."/>
            <person name="Nadendla S."/>
            <person name="Myers T."/>
            <person name="Yan Y."/>
            <person name="Sichtig H."/>
        </authorList>
    </citation>
    <scope>NUCLEOTIDE SEQUENCE [LARGE SCALE GENOMIC DNA]</scope>
    <source>
        <strain evidence="2 3">FDAARGOS_742</strain>
    </source>
</reference>
<sequence length="102" mass="11438">MSKLQILIFSGISILLIVIGRTMENNYSLKSGVAILAIMSFITGYNMVFQNRIDLFAGSGLKKEDLDNLSEEVKIKYRPATLSCGLFSFVIGIYLIYTIFNK</sequence>
<proteinExistence type="predicted"/>
<keyword evidence="3" id="KW-1185">Reference proteome</keyword>
<feature type="transmembrane region" description="Helical" evidence="1">
    <location>
        <begin position="80"/>
        <end position="100"/>
    </location>
</feature>
<evidence type="ECO:0000313" key="2">
    <source>
        <dbReference type="EMBL" id="QGS07544.1"/>
    </source>
</evidence>
<evidence type="ECO:0000256" key="1">
    <source>
        <dbReference type="SAM" id="Phobius"/>
    </source>
</evidence>
<organism evidence="2 3">
    <name type="scientific">Gemella sanguinis</name>
    <dbReference type="NCBI Taxonomy" id="84135"/>
    <lineage>
        <taxon>Bacteria</taxon>
        <taxon>Bacillati</taxon>
        <taxon>Bacillota</taxon>
        <taxon>Bacilli</taxon>
        <taxon>Bacillales</taxon>
        <taxon>Gemellaceae</taxon>
        <taxon>Gemella</taxon>
    </lineage>
</organism>
<keyword evidence="1" id="KW-1133">Transmembrane helix</keyword>
<keyword evidence="1" id="KW-0472">Membrane</keyword>
<feature type="transmembrane region" description="Helical" evidence="1">
    <location>
        <begin position="29"/>
        <end position="49"/>
    </location>
</feature>
<protein>
    <recommendedName>
        <fullName evidence="4">DUF3899 domain-containing protein</fullName>
    </recommendedName>
</protein>
<accession>A0ABX6FGC4</accession>
<gene>
    <name evidence="2" type="ORF">FOC50_04340</name>
</gene>
<dbReference type="GeneID" id="84802468"/>
<feature type="transmembrane region" description="Helical" evidence="1">
    <location>
        <begin position="7"/>
        <end position="23"/>
    </location>
</feature>
<keyword evidence="1" id="KW-0812">Transmembrane</keyword>
<name>A0ABX6FGC4_9BACL</name>
<dbReference type="EMBL" id="CP046313">
    <property type="protein sequence ID" value="QGS07544.1"/>
    <property type="molecule type" value="Genomic_DNA"/>
</dbReference>
<dbReference type="Proteomes" id="UP000427636">
    <property type="component" value="Chromosome"/>
</dbReference>
<evidence type="ECO:0008006" key="4">
    <source>
        <dbReference type="Google" id="ProtNLM"/>
    </source>
</evidence>
<dbReference type="RefSeq" id="WP_006363813.1">
    <property type="nucleotide sequence ID" value="NZ_CP046313.1"/>
</dbReference>
<evidence type="ECO:0000313" key="3">
    <source>
        <dbReference type="Proteomes" id="UP000427636"/>
    </source>
</evidence>